<evidence type="ECO:0000256" key="1">
    <source>
        <dbReference type="SAM" id="MobiDB-lite"/>
    </source>
</evidence>
<reference evidence="2 3" key="1">
    <citation type="submission" date="2022-10" db="EMBL/GenBank/DDBJ databases">
        <title>Luteolibacter arcticus strain CCTCC AB 2014275, whole genome shotgun sequencing project.</title>
        <authorList>
            <person name="Zhao G."/>
            <person name="Shen L."/>
        </authorList>
    </citation>
    <scope>NUCLEOTIDE SEQUENCE [LARGE SCALE GENOMIC DNA]</scope>
    <source>
        <strain evidence="2 3">CCTCC AB 2014275</strain>
    </source>
</reference>
<dbReference type="EMBL" id="JAPDDT010000016">
    <property type="protein sequence ID" value="MCW1925679.1"/>
    <property type="molecule type" value="Genomic_DNA"/>
</dbReference>
<organism evidence="2 3">
    <name type="scientific">Luteolibacter arcticus</name>
    <dbReference type="NCBI Taxonomy" id="1581411"/>
    <lineage>
        <taxon>Bacteria</taxon>
        <taxon>Pseudomonadati</taxon>
        <taxon>Verrucomicrobiota</taxon>
        <taxon>Verrucomicrobiia</taxon>
        <taxon>Verrucomicrobiales</taxon>
        <taxon>Verrucomicrobiaceae</taxon>
        <taxon>Luteolibacter</taxon>
    </lineage>
</organism>
<comment type="caution">
    <text evidence="2">The sequence shown here is derived from an EMBL/GenBank/DDBJ whole genome shotgun (WGS) entry which is preliminary data.</text>
</comment>
<evidence type="ECO:0000313" key="3">
    <source>
        <dbReference type="Proteomes" id="UP001320876"/>
    </source>
</evidence>
<protein>
    <submittedName>
        <fullName evidence="2">Uncharacterized protein</fullName>
    </submittedName>
</protein>
<feature type="region of interest" description="Disordered" evidence="1">
    <location>
        <begin position="41"/>
        <end position="80"/>
    </location>
</feature>
<keyword evidence="3" id="KW-1185">Reference proteome</keyword>
<proteinExistence type="predicted"/>
<gene>
    <name evidence="2" type="ORF">OKA05_24185</name>
</gene>
<name>A0ABT3GQ83_9BACT</name>
<accession>A0ABT3GQ83</accession>
<dbReference type="RefSeq" id="WP_264489786.1">
    <property type="nucleotide sequence ID" value="NZ_JAPDDT010000016.1"/>
</dbReference>
<dbReference type="Proteomes" id="UP001320876">
    <property type="component" value="Unassembled WGS sequence"/>
</dbReference>
<evidence type="ECO:0000313" key="2">
    <source>
        <dbReference type="EMBL" id="MCW1925679.1"/>
    </source>
</evidence>
<sequence length="453" mass="48953">MPSLPWKVGGRQGIARACSRSRGVRNVAKIRFDTNEIIATNQIDPQDASKGTDPSKEALVTLDDGPPTGSVLPLPPSSEETQIDVRWAGDDRGGVGINSFDVYVSVDGQAFTLWLDDTTLTHAIYPGYFGQHLAFHAVAVDFLGQQQLQALAPGGQTSTTIVNDDYLGWRGGSFGGAVGNPAMRNSLWGDDADPDGDGVSNLFEFLSATDPLQGDAGLAGSLRVQNGKAIFSHRQTPVTNHLVDHYVEWSPDLHRWYTGGILYNLVQDGGDHLKLDAHITTHGMKRAFFRRVATRRVIYAHWIYEEGATFQGRGGDVDPNGDGIPNAIAYAFGLPGMGAVPAADSQRLPKGILTQAMVGAEDGAEVLEKRAGLEFLLPAPGPEDVVLIVESSPSLLLNSWREAARKVGRQGWTIVDPLKTRIASIPSGTTTRHSVAEPLEARRFYRVRAIIQE</sequence>